<keyword evidence="4" id="KW-0963">Cytoplasm</keyword>
<dbReference type="GO" id="GO:0008312">
    <property type="term" value="F:7S RNA binding"/>
    <property type="evidence" value="ECO:0007669"/>
    <property type="project" value="InterPro"/>
</dbReference>
<evidence type="ECO:0000256" key="7">
    <source>
        <dbReference type="ARBA" id="ARBA00023242"/>
    </source>
</evidence>
<comment type="subcellular location">
    <subcellularLocation>
        <location evidence="1">Cytoplasm</location>
    </subcellularLocation>
    <subcellularLocation>
        <location evidence="2">Nucleus</location>
        <location evidence="2">Nucleolus</location>
    </subcellularLocation>
</comment>
<dbReference type="Pfam" id="PF16969">
    <property type="entry name" value="SRP68"/>
    <property type="match status" value="1"/>
</dbReference>
<dbReference type="GO" id="GO:0030942">
    <property type="term" value="F:endoplasmic reticulum signal peptide binding"/>
    <property type="evidence" value="ECO:0007669"/>
    <property type="project" value="InterPro"/>
</dbReference>
<dbReference type="GO" id="GO:0006614">
    <property type="term" value="P:SRP-dependent cotranslational protein targeting to membrane"/>
    <property type="evidence" value="ECO:0007669"/>
    <property type="project" value="InterPro"/>
</dbReference>
<evidence type="ECO:0000313" key="11">
    <source>
        <dbReference type="Proteomes" id="UP000078046"/>
    </source>
</evidence>
<comment type="caution">
    <text evidence="10">The sequence shown here is derived from an EMBL/GenBank/DDBJ whole genome shotgun (WGS) entry which is preliminary data.</text>
</comment>
<evidence type="ECO:0000256" key="2">
    <source>
        <dbReference type="ARBA" id="ARBA00004604"/>
    </source>
</evidence>
<evidence type="ECO:0000313" key="10">
    <source>
        <dbReference type="EMBL" id="OAF71031.1"/>
    </source>
</evidence>
<evidence type="ECO:0000256" key="1">
    <source>
        <dbReference type="ARBA" id="ARBA00004496"/>
    </source>
</evidence>
<dbReference type="AlphaFoldDB" id="A0A177BBY7"/>
<gene>
    <name evidence="10" type="ORF">A3Q56_01205</name>
</gene>
<dbReference type="EMBL" id="LWCA01000087">
    <property type="protein sequence ID" value="OAF71031.1"/>
    <property type="molecule type" value="Genomic_DNA"/>
</dbReference>
<dbReference type="PANTHER" id="PTHR12860">
    <property type="entry name" value="SIGNAL RECOGNITION PARTICLE 68 KDA PROTEIN"/>
    <property type="match status" value="1"/>
</dbReference>
<accession>A0A177BBY7</accession>
<organism evidence="10 11">
    <name type="scientific">Intoshia linei</name>
    <dbReference type="NCBI Taxonomy" id="1819745"/>
    <lineage>
        <taxon>Eukaryota</taxon>
        <taxon>Metazoa</taxon>
        <taxon>Spiralia</taxon>
        <taxon>Lophotrochozoa</taxon>
        <taxon>Mesozoa</taxon>
        <taxon>Orthonectida</taxon>
        <taxon>Rhopaluridae</taxon>
        <taxon>Intoshia</taxon>
    </lineage>
</organism>
<keyword evidence="8" id="KW-0687">Ribonucleoprotein</keyword>
<dbReference type="InterPro" id="IPR038253">
    <property type="entry name" value="SRP68_N_sf"/>
</dbReference>
<keyword evidence="7" id="KW-0539">Nucleus</keyword>
<dbReference type="Proteomes" id="UP000078046">
    <property type="component" value="Unassembled WGS sequence"/>
</dbReference>
<dbReference type="CDD" id="cd15481">
    <property type="entry name" value="SRP68-RBD"/>
    <property type="match status" value="1"/>
</dbReference>
<sequence>MSENTKQLNFYVMELCNNYRSMNGLKHQDYQRYREYLTRALYRLRKTIKRQEKIKNRKMLVNYSQYVSFNEKFFYMLLLQAERCWSYAMQLKQLTTKYPRKRHHFISKLVKSILWAVKLDNLVNSQKTDARSKLETSAYLNWMKGNLAFEKEDFKVASLHYSNTNKIYQGLMPTLNPIQERVYKSITSNIETLLRYCSYELTDDPVDPSKVINLSDDNYQNQDIFNSKLEELIENTVMKHSENYKSILWENVDINVRDEKCLFCLIQLMESPLLKECYILPLVVSVTFMDKKMDKNIEDVKLKKIYRSANNFNNIIVEALESLKKKNPNLDPDMDLTKSENDSHLFVLISYIYLMNSIVKHFERVREIEKIYFKLKNGAKKSTDFQILNSKHLEICKIYNTILKTIEQILKISVINKNVNYVERLEALKKYILANQLLSIAYNYEFTEKIQEASILYKYIMNSQDYEKCICSLIPKKKIDQFLNLTFTFYLNIELLIEMKNEDYNFTFEKDKISFQSHPYDTMDINDNLPYLNCWLKNIQINQPKNMAVILNNIPLKTELMQPELYYRDLSEKFIEYPSLSCVFEQINSTGYIRGYINKFWPFSRKN</sequence>
<reference evidence="10 11" key="1">
    <citation type="submission" date="2016-04" db="EMBL/GenBank/DDBJ databases">
        <title>The genome of Intoshia linei affirms orthonectids as highly simplified spiralians.</title>
        <authorList>
            <person name="Mikhailov K.V."/>
            <person name="Slusarev G.S."/>
            <person name="Nikitin M.A."/>
            <person name="Logacheva M.D."/>
            <person name="Penin A."/>
            <person name="Aleoshin V."/>
            <person name="Panchin Y.V."/>
        </authorList>
    </citation>
    <scope>NUCLEOTIDE SEQUENCE [LARGE SCALE GENOMIC DNA]</scope>
    <source>
        <strain evidence="10">Intl2013</strain>
        <tissue evidence="10">Whole animal</tissue>
    </source>
</reference>
<dbReference type="PANTHER" id="PTHR12860:SF0">
    <property type="entry name" value="SIGNAL RECOGNITION PARTICLE SUBUNIT SRP68"/>
    <property type="match status" value="1"/>
</dbReference>
<dbReference type="InterPro" id="IPR026258">
    <property type="entry name" value="SRP68"/>
</dbReference>
<dbReference type="OrthoDB" id="10255118at2759"/>
<comment type="similarity">
    <text evidence="3">Belongs to the SRP68 family.</text>
</comment>
<keyword evidence="6" id="KW-0733">Signal recognition particle</keyword>
<proteinExistence type="inferred from homology"/>
<protein>
    <recommendedName>
        <fullName evidence="9">Signal recognition particle subunit SRP68</fullName>
    </recommendedName>
</protein>
<dbReference type="GO" id="GO:0005730">
    <property type="term" value="C:nucleolus"/>
    <property type="evidence" value="ECO:0007669"/>
    <property type="project" value="UniProtKB-SubCell"/>
</dbReference>
<evidence type="ECO:0000256" key="5">
    <source>
        <dbReference type="ARBA" id="ARBA00022884"/>
    </source>
</evidence>
<keyword evidence="5" id="KW-0694">RNA-binding</keyword>
<name>A0A177BBY7_9BILA</name>
<evidence type="ECO:0000256" key="4">
    <source>
        <dbReference type="ARBA" id="ARBA00022490"/>
    </source>
</evidence>
<keyword evidence="11" id="KW-1185">Reference proteome</keyword>
<evidence type="ECO:0000256" key="8">
    <source>
        <dbReference type="ARBA" id="ARBA00023274"/>
    </source>
</evidence>
<dbReference type="Gene3D" id="1.10.3450.40">
    <property type="entry name" value="Signal recognition particle, SRP68 subunit, RNA-binding domain"/>
    <property type="match status" value="1"/>
</dbReference>
<dbReference type="GO" id="GO:0005047">
    <property type="term" value="F:signal recognition particle binding"/>
    <property type="evidence" value="ECO:0007669"/>
    <property type="project" value="InterPro"/>
</dbReference>
<evidence type="ECO:0000256" key="9">
    <source>
        <dbReference type="ARBA" id="ARBA00029498"/>
    </source>
</evidence>
<evidence type="ECO:0000256" key="6">
    <source>
        <dbReference type="ARBA" id="ARBA00023135"/>
    </source>
</evidence>
<dbReference type="GO" id="GO:0005786">
    <property type="term" value="C:signal recognition particle, endoplasmic reticulum targeting"/>
    <property type="evidence" value="ECO:0007669"/>
    <property type="project" value="UniProtKB-KW"/>
</dbReference>
<dbReference type="InterPro" id="IPR034652">
    <property type="entry name" value="SRP68-RBD"/>
</dbReference>
<evidence type="ECO:0000256" key="3">
    <source>
        <dbReference type="ARBA" id="ARBA00009352"/>
    </source>
</evidence>